<dbReference type="Proteomes" id="UP000643701">
    <property type="component" value="Unassembled WGS sequence"/>
</dbReference>
<name>A0A967AEL1_9FLAO</name>
<protein>
    <submittedName>
        <fullName evidence="5">Biotin-dependent carboxyltransferase family protein</fullName>
    </submittedName>
</protein>
<keyword evidence="1" id="KW-0547">Nucleotide-binding</keyword>
<feature type="domain" description="Carboxyltransferase" evidence="4">
    <location>
        <begin position="25"/>
        <end position="288"/>
    </location>
</feature>
<gene>
    <name evidence="5" type="ORF">G7034_11530</name>
</gene>
<reference evidence="5" key="1">
    <citation type="submission" date="2020-03" db="EMBL/GenBank/DDBJ databases">
        <title>Psychroflexus Maritimus sp. nov., isolate from marine sediment.</title>
        <authorList>
            <person name="Zhong Y.-L."/>
        </authorList>
    </citation>
    <scope>NUCLEOTIDE SEQUENCE</scope>
    <source>
        <strain evidence="5">C1</strain>
    </source>
</reference>
<dbReference type="InterPro" id="IPR003778">
    <property type="entry name" value="CT_A_B"/>
</dbReference>
<dbReference type="EMBL" id="JAANAS010000116">
    <property type="protein sequence ID" value="NGZ90879.1"/>
    <property type="molecule type" value="Genomic_DNA"/>
</dbReference>
<dbReference type="RefSeq" id="WP_166401108.1">
    <property type="nucleotide sequence ID" value="NZ_JAANAS010000116.1"/>
</dbReference>
<keyword evidence="3" id="KW-0067">ATP-binding</keyword>
<comment type="caution">
    <text evidence="5">The sequence shown here is derived from an EMBL/GenBank/DDBJ whole genome shotgun (WGS) entry which is preliminary data.</text>
</comment>
<dbReference type="InterPro" id="IPR052708">
    <property type="entry name" value="PxpC"/>
</dbReference>
<evidence type="ECO:0000256" key="2">
    <source>
        <dbReference type="ARBA" id="ARBA00022801"/>
    </source>
</evidence>
<evidence type="ECO:0000256" key="3">
    <source>
        <dbReference type="ARBA" id="ARBA00022840"/>
    </source>
</evidence>
<dbReference type="Gene3D" id="2.40.100.10">
    <property type="entry name" value="Cyclophilin-like"/>
    <property type="match status" value="1"/>
</dbReference>
<proteinExistence type="predicted"/>
<organism evidence="5 6">
    <name type="scientific">Psychroflexus maritimus</name>
    <dbReference type="NCBI Taxonomy" id="2714865"/>
    <lineage>
        <taxon>Bacteria</taxon>
        <taxon>Pseudomonadati</taxon>
        <taxon>Bacteroidota</taxon>
        <taxon>Flavobacteriia</taxon>
        <taxon>Flavobacteriales</taxon>
        <taxon>Flavobacteriaceae</taxon>
        <taxon>Psychroflexus</taxon>
    </lineage>
</organism>
<dbReference type="PANTHER" id="PTHR43309:SF5">
    <property type="entry name" value="5-OXOPROLINASE SUBUNIT C"/>
    <property type="match status" value="1"/>
</dbReference>
<dbReference type="GO" id="GO:0005524">
    <property type="term" value="F:ATP binding"/>
    <property type="evidence" value="ECO:0007669"/>
    <property type="project" value="UniProtKB-KW"/>
</dbReference>
<keyword evidence="2" id="KW-0378">Hydrolase</keyword>
<dbReference type="SMART" id="SM00797">
    <property type="entry name" value="AHS2"/>
    <property type="match status" value="1"/>
</dbReference>
<dbReference type="PANTHER" id="PTHR43309">
    <property type="entry name" value="5-OXOPROLINASE SUBUNIT C"/>
    <property type="match status" value="1"/>
</dbReference>
<dbReference type="Pfam" id="PF02626">
    <property type="entry name" value="CT_A_B"/>
    <property type="match status" value="1"/>
</dbReference>
<accession>A0A967AEL1</accession>
<evidence type="ECO:0000256" key="1">
    <source>
        <dbReference type="ARBA" id="ARBA00022741"/>
    </source>
</evidence>
<evidence type="ECO:0000313" key="5">
    <source>
        <dbReference type="EMBL" id="NGZ90879.1"/>
    </source>
</evidence>
<evidence type="ECO:0000313" key="6">
    <source>
        <dbReference type="Proteomes" id="UP000643701"/>
    </source>
</evidence>
<evidence type="ECO:0000259" key="4">
    <source>
        <dbReference type="SMART" id="SM00797"/>
    </source>
</evidence>
<dbReference type="GO" id="GO:0016787">
    <property type="term" value="F:hydrolase activity"/>
    <property type="evidence" value="ECO:0007669"/>
    <property type="project" value="UniProtKB-KW"/>
</dbReference>
<sequence>MKSIEVISPGMHTSFQDLGRADYAHLGCPVAGIMDEYHAKLANTLVQNSVKEAVLEISLKGPELKFLHSALICVTGLGAEVFVNGQQKKINFAFVVKGGDVLEISRITQGNRVYFAVHGGFNVVHTLGSASHFHPLTKHLKLQKNQEIQLNKVSLEFNKLHLNAHVSVENQHYFLSEIEVEKGPEFKQYAKQLLPQLKTGEFQVSKKSNRMGIELLPALKLTSHSILTNVIQPGCVQLTPSGKLIVLMKDAQVSGGYPRVLVFPQRSMDVLSQKRVGEKLYLCFKQET</sequence>
<keyword evidence="6" id="KW-1185">Reference proteome</keyword>
<dbReference type="InterPro" id="IPR029000">
    <property type="entry name" value="Cyclophilin-like_dom_sf"/>
</dbReference>
<dbReference type="AlphaFoldDB" id="A0A967AEL1"/>